<dbReference type="Pfam" id="PF07691">
    <property type="entry name" value="PA14"/>
    <property type="match status" value="1"/>
</dbReference>
<dbReference type="EMBL" id="BMLS01000001">
    <property type="protein sequence ID" value="GGO65263.1"/>
    <property type="molecule type" value="Genomic_DNA"/>
</dbReference>
<feature type="domain" description="PA14" evidence="2">
    <location>
        <begin position="408"/>
        <end position="546"/>
    </location>
</feature>
<dbReference type="RefSeq" id="WP_188690260.1">
    <property type="nucleotide sequence ID" value="NZ_BMLS01000001.1"/>
</dbReference>
<dbReference type="Pfam" id="PF13290">
    <property type="entry name" value="CHB_HEX_C_1"/>
    <property type="match status" value="1"/>
</dbReference>
<dbReference type="InterPro" id="IPR002591">
    <property type="entry name" value="Phosphodiest/P_Trfase"/>
</dbReference>
<dbReference type="PANTHER" id="PTHR10151:SF120">
    <property type="entry name" value="BIS(5'-ADENOSYL)-TRIPHOSPHATASE"/>
    <property type="match status" value="1"/>
</dbReference>
<dbReference type="InterPro" id="IPR011658">
    <property type="entry name" value="PA14_dom"/>
</dbReference>
<dbReference type="SUPFAM" id="SSF56988">
    <property type="entry name" value="Anthrax protective antigen"/>
    <property type="match status" value="1"/>
</dbReference>
<dbReference type="Gene3D" id="3.40.720.10">
    <property type="entry name" value="Alkaline Phosphatase, subunit A"/>
    <property type="match status" value="1"/>
</dbReference>
<dbReference type="InterPro" id="IPR017850">
    <property type="entry name" value="Alkaline_phosphatase_core_sf"/>
</dbReference>
<dbReference type="AlphaFoldDB" id="A0A917YVA8"/>
<evidence type="ECO:0000313" key="4">
    <source>
        <dbReference type="Proteomes" id="UP000606935"/>
    </source>
</evidence>
<accession>A0A917YVA8</accession>
<dbReference type="CDD" id="cd00016">
    <property type="entry name" value="ALP_like"/>
    <property type="match status" value="1"/>
</dbReference>
<keyword evidence="4" id="KW-1185">Reference proteome</keyword>
<gene>
    <name evidence="3" type="ORF">GCM10010982_06650</name>
</gene>
<dbReference type="SUPFAM" id="SSF53649">
    <property type="entry name" value="Alkaline phosphatase-like"/>
    <property type="match status" value="1"/>
</dbReference>
<dbReference type="InterPro" id="IPR037524">
    <property type="entry name" value="PA14/GLEYA"/>
</dbReference>
<dbReference type="InterPro" id="IPR059177">
    <property type="entry name" value="GH29D-like_dom"/>
</dbReference>
<proteinExistence type="predicted"/>
<evidence type="ECO:0000313" key="3">
    <source>
        <dbReference type="EMBL" id="GGO65263.1"/>
    </source>
</evidence>
<dbReference type="PANTHER" id="PTHR10151">
    <property type="entry name" value="ECTONUCLEOTIDE PYROPHOSPHATASE/PHOSPHODIESTERASE"/>
    <property type="match status" value="1"/>
</dbReference>
<dbReference type="SMART" id="SM00758">
    <property type="entry name" value="PA14"/>
    <property type="match status" value="1"/>
</dbReference>
<comment type="caution">
    <text evidence="3">The sequence shown here is derived from an EMBL/GenBank/DDBJ whole genome shotgun (WGS) entry which is preliminary data.</text>
</comment>
<feature type="region of interest" description="Disordered" evidence="1">
    <location>
        <begin position="79"/>
        <end position="102"/>
    </location>
</feature>
<dbReference type="Gene3D" id="3.90.182.10">
    <property type="entry name" value="Toxin - Anthrax Protective Antigen,domain 1"/>
    <property type="match status" value="1"/>
</dbReference>
<sequence length="553" mass="60907">MYKSSVLLLMGWIFSWLVCTPVVAQSLAQKPKHVVLIGVDGMSPDGISKASTPNLDRLMAKGASTMTARAVLPTSSSTNWKSMVSASGPEQHGVTSNGWEQDDFSLPPATTGMEDIFPTLFGQYRLQRPDAQIGAVYTWGGFARLIERSALSYDQKGESDQHTMALARTYLVEKQPEFLFIHLDEVDGAGHHHGHKTPDYYQAISEADRLIGELVAAAAGANMLKDTVFIITSDHGGFGYGHGGETLDEILIPFVLYGQGVKPDYRIQDFVYTYDSGATVAWLLDMQEHPSWIGKAIVSGFSGYPDPAPLASAGAQTVLAAPILYPEAHLYESAGGLYIDKAAEVKIKATVAGAEVRYTLDGSEPTRNSARYQKPFKLERSAVLRARQFSGQEQSPVTEAYYHVVKSNSGQGIRYGYFEGDDWHVLPTFATLTAKAEGVSYQFRLADIPKRKQSYAIEYRAWLKIEQPGVHKFYTYSDDGSKLYIGDKEVVNNDGAHGTILRAGEIELTPGYHPIRVTYFNEAGGAWLDVFHKAPGKRKQPIMPEQLFVELPQ</sequence>
<dbReference type="PROSITE" id="PS51820">
    <property type="entry name" value="PA14"/>
    <property type="match status" value="1"/>
</dbReference>
<evidence type="ECO:0000259" key="2">
    <source>
        <dbReference type="PROSITE" id="PS51820"/>
    </source>
</evidence>
<organism evidence="3 4">
    <name type="scientific">Bowmanella pacifica</name>
    <dbReference type="NCBI Taxonomy" id="502051"/>
    <lineage>
        <taxon>Bacteria</taxon>
        <taxon>Pseudomonadati</taxon>
        <taxon>Pseudomonadota</taxon>
        <taxon>Gammaproteobacteria</taxon>
        <taxon>Alteromonadales</taxon>
        <taxon>Alteromonadaceae</taxon>
        <taxon>Bowmanella</taxon>
    </lineage>
</organism>
<reference evidence="3" key="2">
    <citation type="submission" date="2020-09" db="EMBL/GenBank/DDBJ databases">
        <authorList>
            <person name="Sun Q."/>
            <person name="Zhou Y."/>
        </authorList>
    </citation>
    <scope>NUCLEOTIDE SEQUENCE</scope>
    <source>
        <strain evidence="3">CGMCC 1.7086</strain>
    </source>
</reference>
<dbReference type="Pfam" id="PF01663">
    <property type="entry name" value="Phosphodiest"/>
    <property type="match status" value="1"/>
</dbReference>
<protein>
    <recommendedName>
        <fullName evidence="2">PA14 domain-containing protein</fullName>
    </recommendedName>
</protein>
<name>A0A917YVA8_9ALTE</name>
<dbReference type="GO" id="GO:0016787">
    <property type="term" value="F:hydrolase activity"/>
    <property type="evidence" value="ECO:0007669"/>
    <property type="project" value="UniProtKB-ARBA"/>
</dbReference>
<evidence type="ECO:0000256" key="1">
    <source>
        <dbReference type="SAM" id="MobiDB-lite"/>
    </source>
</evidence>
<reference evidence="3" key="1">
    <citation type="journal article" date="2014" name="Int. J. Syst. Evol. Microbiol.">
        <title>Complete genome sequence of Corynebacterium casei LMG S-19264T (=DSM 44701T), isolated from a smear-ripened cheese.</title>
        <authorList>
            <consortium name="US DOE Joint Genome Institute (JGI-PGF)"/>
            <person name="Walter F."/>
            <person name="Albersmeier A."/>
            <person name="Kalinowski J."/>
            <person name="Ruckert C."/>
        </authorList>
    </citation>
    <scope>NUCLEOTIDE SEQUENCE</scope>
    <source>
        <strain evidence="3">CGMCC 1.7086</strain>
    </source>
</reference>
<dbReference type="Proteomes" id="UP000606935">
    <property type="component" value="Unassembled WGS sequence"/>
</dbReference>